<evidence type="ECO:0000256" key="4">
    <source>
        <dbReference type="PROSITE-ProRule" id="PRU00510"/>
    </source>
</evidence>
<dbReference type="GO" id="GO:0008270">
    <property type="term" value="F:zinc ion binding"/>
    <property type="evidence" value="ECO:0007669"/>
    <property type="project" value="UniProtKB-KW"/>
</dbReference>
<dbReference type="Pfam" id="PF01258">
    <property type="entry name" value="zf-dskA_traR"/>
    <property type="match status" value="1"/>
</dbReference>
<keyword evidence="8" id="KW-1185">Reference proteome</keyword>
<evidence type="ECO:0000256" key="2">
    <source>
        <dbReference type="ARBA" id="ARBA00022771"/>
    </source>
</evidence>
<feature type="zinc finger region" description="dksA C4-type" evidence="4">
    <location>
        <begin position="87"/>
        <end position="111"/>
    </location>
</feature>
<keyword evidence="3" id="KW-0862">Zinc</keyword>
<dbReference type="AlphaFoldDB" id="A0A1H3LNG2"/>
<dbReference type="PANTHER" id="PTHR33823:SF2">
    <property type="entry name" value="RNA POLYMERASE-BINDING TRANSCRIPTION FACTOR DKSA"/>
    <property type="match status" value="1"/>
</dbReference>
<keyword evidence="2" id="KW-0863">Zinc-finger</keyword>
<reference evidence="8" key="1">
    <citation type="submission" date="2016-10" db="EMBL/GenBank/DDBJ databases">
        <authorList>
            <person name="Varghese N."/>
            <person name="Submissions S."/>
        </authorList>
    </citation>
    <scope>NUCLEOTIDE SEQUENCE [LARGE SCALE GENOMIC DNA]</scope>
    <source>
        <strain evidence="8">DSM 45245</strain>
    </source>
</reference>
<dbReference type="PROSITE" id="PS01102">
    <property type="entry name" value="ZF_DKSA_1"/>
    <property type="match status" value="1"/>
</dbReference>
<organism evidence="7 8">
    <name type="scientific">Micromonospora pattaloongensis</name>
    <dbReference type="NCBI Taxonomy" id="405436"/>
    <lineage>
        <taxon>Bacteria</taxon>
        <taxon>Bacillati</taxon>
        <taxon>Actinomycetota</taxon>
        <taxon>Actinomycetes</taxon>
        <taxon>Micromonosporales</taxon>
        <taxon>Micromonosporaceae</taxon>
        <taxon>Micromonospora</taxon>
    </lineage>
</organism>
<feature type="domain" description="Zinc finger DksA/TraR C4-type" evidence="6">
    <location>
        <begin position="82"/>
        <end position="114"/>
    </location>
</feature>
<dbReference type="PROSITE" id="PS51128">
    <property type="entry name" value="ZF_DKSA_2"/>
    <property type="match status" value="1"/>
</dbReference>
<protein>
    <submittedName>
        <fullName evidence="7">Transcriptional regulator, TraR/DksA family</fullName>
    </submittedName>
</protein>
<dbReference type="InterPro" id="IPR000962">
    <property type="entry name" value="Znf_DskA_TraR"/>
</dbReference>
<keyword evidence="1" id="KW-0479">Metal-binding</keyword>
<evidence type="ECO:0000259" key="6">
    <source>
        <dbReference type="Pfam" id="PF01258"/>
    </source>
</evidence>
<dbReference type="Gene3D" id="1.20.120.910">
    <property type="entry name" value="DksA, coiled-coil domain"/>
    <property type="match status" value="1"/>
</dbReference>
<dbReference type="Proteomes" id="UP000242415">
    <property type="component" value="Unassembled WGS sequence"/>
</dbReference>
<sequence length="117" mass="12618">MTEQTVEQLLAAERAGTMQQIADLSRDLGGIIDASALVATDDEHDPEGSTIAFERAQVTALLTRARTRLEELDRALERLRTGDYGVCEGCGQPIAAERLAVRPSATMCITCASAVRR</sequence>
<evidence type="ECO:0000256" key="3">
    <source>
        <dbReference type="ARBA" id="ARBA00022833"/>
    </source>
</evidence>
<dbReference type="SUPFAM" id="SSF57716">
    <property type="entry name" value="Glucocorticoid receptor-like (DNA-binding domain)"/>
    <property type="match status" value="1"/>
</dbReference>
<evidence type="ECO:0000313" key="8">
    <source>
        <dbReference type="Proteomes" id="UP000242415"/>
    </source>
</evidence>
<dbReference type="EMBL" id="FNPH01000003">
    <property type="protein sequence ID" value="SDY65385.1"/>
    <property type="molecule type" value="Genomic_DNA"/>
</dbReference>
<feature type="coiled-coil region" evidence="5">
    <location>
        <begin position="55"/>
        <end position="82"/>
    </location>
</feature>
<dbReference type="PANTHER" id="PTHR33823">
    <property type="entry name" value="RNA POLYMERASE-BINDING TRANSCRIPTION FACTOR DKSA-RELATED"/>
    <property type="match status" value="1"/>
</dbReference>
<accession>A0A1H3LNG2</accession>
<proteinExistence type="predicted"/>
<gene>
    <name evidence="7" type="ORF">SAMN05444365_1035</name>
</gene>
<keyword evidence="5" id="KW-0175">Coiled coil</keyword>
<dbReference type="STRING" id="405436.SAMN05444365_1035"/>
<evidence type="ECO:0000313" key="7">
    <source>
        <dbReference type="EMBL" id="SDY65385.1"/>
    </source>
</evidence>
<evidence type="ECO:0000256" key="1">
    <source>
        <dbReference type="ARBA" id="ARBA00022723"/>
    </source>
</evidence>
<dbReference type="InterPro" id="IPR020458">
    <property type="entry name" value="Znf_DskA_TraR_CS"/>
</dbReference>
<dbReference type="OrthoDB" id="1121111at2"/>
<evidence type="ECO:0000256" key="5">
    <source>
        <dbReference type="SAM" id="Coils"/>
    </source>
</evidence>
<name>A0A1H3LNG2_9ACTN</name>
<dbReference type="RefSeq" id="WP_091554701.1">
    <property type="nucleotide sequence ID" value="NZ_FNPH01000003.1"/>
</dbReference>